<dbReference type="Proteomes" id="UP000003094">
    <property type="component" value="Unassembled WGS sequence"/>
</dbReference>
<accession>A0A2R9SPS1</accession>
<dbReference type="InterPro" id="IPR024760">
    <property type="entry name" value="HTH_dom_conjug_TS-like"/>
</dbReference>
<gene>
    <name evidence="2" type="ORF">PVOR_25333</name>
</gene>
<reference evidence="2 3" key="1">
    <citation type="journal article" date="2010" name="BMC Genomics">
        <title>Genome sequence of the pattern forming Paenibacillus vortex bacterium reveals potential for thriving in complex environments.</title>
        <authorList>
            <person name="Sirota-Madi A."/>
            <person name="Olender T."/>
            <person name="Helman Y."/>
            <person name="Ingham C."/>
            <person name="Brainis I."/>
            <person name="Roth D."/>
            <person name="Hagi E."/>
            <person name="Brodsky L."/>
            <person name="Leshkowitz D."/>
            <person name="Galatenko V."/>
            <person name="Nikolaev V."/>
            <person name="Mugasimangalam R.C."/>
            <person name="Bransburg-Zabary S."/>
            <person name="Gutnick D.L."/>
            <person name="Lancet D."/>
            <person name="Ben-Jacob E."/>
        </authorList>
    </citation>
    <scope>NUCLEOTIDE SEQUENCE [LARGE SCALE GENOMIC DNA]</scope>
    <source>
        <strain evidence="2 3">V453</strain>
    </source>
</reference>
<dbReference type="KEGG" id="pvo:PVOR_25333"/>
<dbReference type="Pfam" id="PF12645">
    <property type="entry name" value="HTH_16"/>
    <property type="match status" value="1"/>
</dbReference>
<evidence type="ECO:0000259" key="1">
    <source>
        <dbReference type="Pfam" id="PF12645"/>
    </source>
</evidence>
<keyword evidence="3" id="KW-1185">Reference proteome</keyword>
<evidence type="ECO:0000313" key="3">
    <source>
        <dbReference type="Proteomes" id="UP000003094"/>
    </source>
</evidence>
<proteinExistence type="predicted"/>
<comment type="caution">
    <text evidence="2">The sequence shown here is derived from an EMBL/GenBank/DDBJ whole genome shotgun (WGS) entry which is preliminary data.</text>
</comment>
<name>A0A2R9SPS1_9BACL</name>
<dbReference type="EMBL" id="ADHJ01000041">
    <property type="protein sequence ID" value="EFU39342.1"/>
    <property type="molecule type" value="Genomic_DNA"/>
</dbReference>
<feature type="domain" description="Helix-turn-helix conjugative transposon-like" evidence="1">
    <location>
        <begin position="5"/>
        <end position="60"/>
    </location>
</feature>
<sequence length="67" mass="7865">MLAELLVQAQQQDDREATLRILECFTPKLKSSLLQVPAEHREDLQQELYVKMIEVIQTFDTSDFKKN</sequence>
<organism evidence="2 3">
    <name type="scientific">Paenibacillus vortex V453</name>
    <dbReference type="NCBI Taxonomy" id="715225"/>
    <lineage>
        <taxon>Bacteria</taxon>
        <taxon>Bacillati</taxon>
        <taxon>Bacillota</taxon>
        <taxon>Bacilli</taxon>
        <taxon>Bacillales</taxon>
        <taxon>Paenibacillaceae</taxon>
        <taxon>Paenibacillus</taxon>
    </lineage>
</organism>
<evidence type="ECO:0000313" key="2">
    <source>
        <dbReference type="EMBL" id="EFU39342.1"/>
    </source>
</evidence>
<protein>
    <recommendedName>
        <fullName evidence="1">Helix-turn-helix conjugative transposon-like domain-containing protein</fullName>
    </recommendedName>
</protein>
<dbReference type="RefSeq" id="WP_006211815.1">
    <property type="nucleotide sequence ID" value="NZ_ADHJ01000041.1"/>
</dbReference>
<dbReference type="AlphaFoldDB" id="A0A2R9SPS1"/>